<dbReference type="RefSeq" id="WP_307860706.1">
    <property type="nucleotide sequence ID" value="NZ_BOVJ01000210.1"/>
</dbReference>
<dbReference type="Pfam" id="PF03060">
    <property type="entry name" value="NMO"/>
    <property type="match status" value="1"/>
</dbReference>
<keyword evidence="2" id="KW-1185">Reference proteome</keyword>
<dbReference type="Proteomes" id="UP000680304">
    <property type="component" value="Unassembled WGS sequence"/>
</dbReference>
<dbReference type="PANTHER" id="PTHR42747">
    <property type="entry name" value="NITRONATE MONOOXYGENASE-RELATED"/>
    <property type="match status" value="1"/>
</dbReference>
<protein>
    <recommendedName>
        <fullName evidence="3">Nitronate monooxygenase domain-containing protein</fullName>
    </recommendedName>
</protein>
<organism evidence="1 2">
    <name type="scientific">Paenibacillus cisolokensis</name>
    <dbReference type="NCBI Taxonomy" id="1658519"/>
    <lineage>
        <taxon>Bacteria</taxon>
        <taxon>Bacillati</taxon>
        <taxon>Bacillota</taxon>
        <taxon>Bacilli</taxon>
        <taxon>Bacillales</taxon>
        <taxon>Paenibacillaceae</taxon>
        <taxon>Paenibacillus</taxon>
    </lineage>
</organism>
<gene>
    <name evidence="1" type="ORF">PACILC2_53670</name>
</gene>
<dbReference type="EMBL" id="BOVJ01000210">
    <property type="protein sequence ID" value="GIQ66799.1"/>
    <property type="molecule type" value="Genomic_DNA"/>
</dbReference>
<dbReference type="PANTHER" id="PTHR42747:SF3">
    <property type="entry name" value="NITRONATE MONOOXYGENASE-RELATED"/>
    <property type="match status" value="1"/>
</dbReference>
<name>A0ABQ4NFU1_9BACL</name>
<dbReference type="InterPro" id="IPR013785">
    <property type="entry name" value="Aldolase_TIM"/>
</dbReference>
<reference evidence="1 2" key="1">
    <citation type="submission" date="2021-04" db="EMBL/GenBank/DDBJ databases">
        <title>Draft genome sequence of Paenibacillus cisolokensis, LC2-13A.</title>
        <authorList>
            <person name="Uke A."/>
            <person name="Chhe C."/>
            <person name="Baramee S."/>
            <person name="Kosugi A."/>
        </authorList>
    </citation>
    <scope>NUCLEOTIDE SEQUENCE [LARGE SCALE GENOMIC DNA]</scope>
    <source>
        <strain evidence="1 2">LC2-13A</strain>
    </source>
</reference>
<dbReference type="Gene3D" id="3.20.20.70">
    <property type="entry name" value="Aldolase class I"/>
    <property type="match status" value="1"/>
</dbReference>
<accession>A0ABQ4NFU1</accession>
<dbReference type="SUPFAM" id="SSF51412">
    <property type="entry name" value="Inosine monophosphate dehydrogenase (IMPDH)"/>
    <property type="match status" value="1"/>
</dbReference>
<evidence type="ECO:0000313" key="1">
    <source>
        <dbReference type="EMBL" id="GIQ66799.1"/>
    </source>
</evidence>
<comment type="caution">
    <text evidence="1">The sequence shown here is derived from an EMBL/GenBank/DDBJ whole genome shotgun (WGS) entry which is preliminary data.</text>
</comment>
<evidence type="ECO:0000313" key="2">
    <source>
        <dbReference type="Proteomes" id="UP000680304"/>
    </source>
</evidence>
<evidence type="ECO:0008006" key="3">
    <source>
        <dbReference type="Google" id="ProtNLM"/>
    </source>
</evidence>
<sequence length="144" mass="15259">MDGRGLAAALLLGAQGVQLGTRFLTAAESGAHPAYKEALLAASEDDTVITRWFSGRPARGLRNRFIEAAEQSGLEPLPFPSQNTATGPIRQAAAERNDAQYMSLWAGQALRLLTRDTPAARIVREIADEARSRLSGMAGGGPAE</sequence>
<proteinExistence type="predicted"/>